<reference evidence="7 8" key="1">
    <citation type="submission" date="2019-03" db="EMBL/GenBank/DDBJ databases">
        <title>Genomic Encyclopedia of Type Strains, Phase IV (KMG-IV): sequencing the most valuable type-strain genomes for metagenomic binning, comparative biology and taxonomic classification.</title>
        <authorList>
            <person name="Goeker M."/>
        </authorList>
    </citation>
    <scope>NUCLEOTIDE SEQUENCE [LARGE SCALE GENOMIC DNA]</scope>
    <source>
        <strain evidence="7 8">DSM 45707</strain>
    </source>
</reference>
<dbReference type="GO" id="GO:0000502">
    <property type="term" value="C:proteasome complex"/>
    <property type="evidence" value="ECO:0007669"/>
    <property type="project" value="UniProtKB-KW"/>
</dbReference>
<name>A0A4R3LA48_9BACL</name>
<comment type="caution">
    <text evidence="7">The sequence shown here is derived from an EMBL/GenBank/DDBJ whole genome shotgun (WGS) entry which is preliminary data.</text>
</comment>
<dbReference type="PANTHER" id="PTHR34858">
    <property type="entry name" value="CYSO-CYSTEINE PEPTIDASE"/>
    <property type="match status" value="1"/>
</dbReference>
<protein>
    <submittedName>
        <fullName evidence="7">Proteasome lid subunit RPN8/RPN11</fullName>
    </submittedName>
</protein>
<dbReference type="GO" id="GO:0008235">
    <property type="term" value="F:metalloexopeptidase activity"/>
    <property type="evidence" value="ECO:0007669"/>
    <property type="project" value="TreeGrafter"/>
</dbReference>
<evidence type="ECO:0000259" key="6">
    <source>
        <dbReference type="Pfam" id="PF14464"/>
    </source>
</evidence>
<evidence type="ECO:0000256" key="3">
    <source>
        <dbReference type="ARBA" id="ARBA00022801"/>
    </source>
</evidence>
<dbReference type="PANTHER" id="PTHR34858:SF1">
    <property type="entry name" value="CYSO-CYSTEINE PEPTIDASE"/>
    <property type="match status" value="1"/>
</dbReference>
<evidence type="ECO:0000256" key="2">
    <source>
        <dbReference type="ARBA" id="ARBA00022723"/>
    </source>
</evidence>
<dbReference type="EMBL" id="SMAG01000001">
    <property type="protein sequence ID" value="TCS96991.1"/>
    <property type="molecule type" value="Genomic_DNA"/>
</dbReference>
<organism evidence="7 8">
    <name type="scientific">Hazenella coriacea</name>
    <dbReference type="NCBI Taxonomy" id="1179467"/>
    <lineage>
        <taxon>Bacteria</taxon>
        <taxon>Bacillati</taxon>
        <taxon>Bacillota</taxon>
        <taxon>Bacilli</taxon>
        <taxon>Bacillales</taxon>
        <taxon>Thermoactinomycetaceae</taxon>
        <taxon>Hazenella</taxon>
    </lineage>
</organism>
<keyword evidence="8" id="KW-1185">Reference proteome</keyword>
<accession>A0A4R3LA48</accession>
<dbReference type="SUPFAM" id="SSF102712">
    <property type="entry name" value="JAB1/MPN domain"/>
    <property type="match status" value="1"/>
</dbReference>
<keyword evidence="1" id="KW-0645">Protease</keyword>
<dbReference type="InterPro" id="IPR028090">
    <property type="entry name" value="JAB_dom_prok"/>
</dbReference>
<keyword evidence="3" id="KW-0378">Hydrolase</keyword>
<dbReference type="Pfam" id="PF14464">
    <property type="entry name" value="Prok-JAB"/>
    <property type="match status" value="1"/>
</dbReference>
<evidence type="ECO:0000256" key="5">
    <source>
        <dbReference type="ARBA" id="ARBA00023049"/>
    </source>
</evidence>
<dbReference type="Proteomes" id="UP000294937">
    <property type="component" value="Unassembled WGS sequence"/>
</dbReference>
<dbReference type="CDD" id="cd08070">
    <property type="entry name" value="MPN_like"/>
    <property type="match status" value="1"/>
</dbReference>
<dbReference type="GO" id="GO:0008270">
    <property type="term" value="F:zinc ion binding"/>
    <property type="evidence" value="ECO:0007669"/>
    <property type="project" value="TreeGrafter"/>
</dbReference>
<dbReference type="GO" id="GO:0006508">
    <property type="term" value="P:proteolysis"/>
    <property type="evidence" value="ECO:0007669"/>
    <property type="project" value="UniProtKB-KW"/>
</dbReference>
<keyword evidence="7" id="KW-0647">Proteasome</keyword>
<sequence length="143" mass="16778">MKFFLSIQISVIEQIRDYCYNCLPYEGYGILAGTTTEITHFFPIPNHDQSPCSFEFDPKVYLETIKQMKVQQLTWIGVIHSHPFISAYPSPRDLKQWSFHHKSFWVYSFKNGEDDLCAYSIQQEQVIPIIYQITGQTLTDRSL</sequence>
<keyword evidence="5" id="KW-0482">Metalloprotease</keyword>
<proteinExistence type="predicted"/>
<evidence type="ECO:0000256" key="4">
    <source>
        <dbReference type="ARBA" id="ARBA00022833"/>
    </source>
</evidence>
<dbReference type="RefSeq" id="WP_131923356.1">
    <property type="nucleotide sequence ID" value="NZ_SMAG01000001.1"/>
</dbReference>
<feature type="domain" description="JAB" evidence="6">
    <location>
        <begin position="10"/>
        <end position="100"/>
    </location>
</feature>
<evidence type="ECO:0000313" key="7">
    <source>
        <dbReference type="EMBL" id="TCS96991.1"/>
    </source>
</evidence>
<dbReference type="InterPro" id="IPR051929">
    <property type="entry name" value="VirAsm_ModProt"/>
</dbReference>
<keyword evidence="2" id="KW-0479">Metal-binding</keyword>
<dbReference type="Gene3D" id="3.40.140.10">
    <property type="entry name" value="Cytidine Deaminase, domain 2"/>
    <property type="match status" value="1"/>
</dbReference>
<dbReference type="OrthoDB" id="9802958at2"/>
<evidence type="ECO:0000256" key="1">
    <source>
        <dbReference type="ARBA" id="ARBA00022670"/>
    </source>
</evidence>
<keyword evidence="4" id="KW-0862">Zinc</keyword>
<dbReference type="AlphaFoldDB" id="A0A4R3LA48"/>
<gene>
    <name evidence="7" type="ORF">EDD58_101638</name>
</gene>
<evidence type="ECO:0000313" key="8">
    <source>
        <dbReference type="Proteomes" id="UP000294937"/>
    </source>
</evidence>